<feature type="domain" description="J" evidence="2">
    <location>
        <begin position="13"/>
        <end position="76"/>
    </location>
</feature>
<dbReference type="OrthoDB" id="10250354at2759"/>
<sequence>MLKKYKTFSFCTTLYQKLGVQPNDSIDSIKSAYIKLAKLYHPDVNLSQKEQEFKDITNAYNILKDPIKRKLYDQSIDAQQRHSNSSNEDSNQEKQYYNNPGWQQYGEQQKQWHENNRQKNTYQERTYQYTQSKSNSNQIYGYLALGGISIVFWSIISDDDYSEKPKITKAIAPQTKISDNPTSYAELKQIYDSIEQTDSKKMQRYYTHQLEEDQTELRRQNVIYQGQNLNDSPFIIEQRRKMMNEEMKQKQFKIQVEQYEKVIKGDSKILKRKDSNPKKTELKTKQGDLTLQGFAKQNKLNINKSTPKEQNQTINISIEHLEQGYM</sequence>
<protein>
    <recommendedName>
        <fullName evidence="2">J domain-containing protein</fullName>
    </recommendedName>
</protein>
<dbReference type="EMBL" id="CT868319">
    <property type="protein sequence ID" value="CAK79130.1"/>
    <property type="molecule type" value="Genomic_DNA"/>
</dbReference>
<keyword evidence="4" id="KW-1185">Reference proteome</keyword>
<dbReference type="SMART" id="SM00271">
    <property type="entry name" value="DnaJ"/>
    <property type="match status" value="1"/>
</dbReference>
<dbReference type="PRINTS" id="PR00625">
    <property type="entry name" value="JDOMAIN"/>
</dbReference>
<dbReference type="Pfam" id="PF00226">
    <property type="entry name" value="DnaJ"/>
    <property type="match status" value="1"/>
</dbReference>
<dbReference type="InterPro" id="IPR018253">
    <property type="entry name" value="DnaJ_domain_CS"/>
</dbReference>
<dbReference type="InterPro" id="IPR036869">
    <property type="entry name" value="J_dom_sf"/>
</dbReference>
<gene>
    <name evidence="3" type="ORF">GSPATT00014097001</name>
</gene>
<dbReference type="PANTHER" id="PTHR44240">
    <property type="entry name" value="DNAJ DOMAIN (PROKARYOTIC HEAT SHOCK PROTEIN)-RELATED"/>
    <property type="match status" value="1"/>
</dbReference>
<evidence type="ECO:0000313" key="3">
    <source>
        <dbReference type="EMBL" id="CAK79130.1"/>
    </source>
</evidence>
<dbReference type="eggNOG" id="KOG0715">
    <property type="taxonomic scope" value="Eukaryota"/>
</dbReference>
<feature type="region of interest" description="Disordered" evidence="1">
    <location>
        <begin position="77"/>
        <end position="100"/>
    </location>
</feature>
<dbReference type="AlphaFoldDB" id="A0D7W3"/>
<evidence type="ECO:0000256" key="1">
    <source>
        <dbReference type="SAM" id="MobiDB-lite"/>
    </source>
</evidence>
<dbReference type="SUPFAM" id="SSF46565">
    <property type="entry name" value="Chaperone J-domain"/>
    <property type="match status" value="1"/>
</dbReference>
<dbReference type="HOGENOM" id="CLU_853813_0_0_1"/>
<accession>A0D7W3</accession>
<dbReference type="KEGG" id="ptm:GSPATT00014097001"/>
<dbReference type="PROSITE" id="PS00636">
    <property type="entry name" value="DNAJ_1"/>
    <property type="match status" value="1"/>
</dbReference>
<dbReference type="Proteomes" id="UP000000600">
    <property type="component" value="Unassembled WGS sequence"/>
</dbReference>
<dbReference type="RefSeq" id="XP_001446527.1">
    <property type="nucleotide sequence ID" value="XM_001446490.1"/>
</dbReference>
<dbReference type="GeneID" id="5032312"/>
<reference evidence="3 4" key="1">
    <citation type="journal article" date="2006" name="Nature">
        <title>Global trends of whole-genome duplications revealed by the ciliate Paramecium tetraurelia.</title>
        <authorList>
            <consortium name="Genoscope"/>
            <person name="Aury J.-M."/>
            <person name="Jaillon O."/>
            <person name="Duret L."/>
            <person name="Noel B."/>
            <person name="Jubin C."/>
            <person name="Porcel B.M."/>
            <person name="Segurens B."/>
            <person name="Daubin V."/>
            <person name="Anthouard V."/>
            <person name="Aiach N."/>
            <person name="Arnaiz O."/>
            <person name="Billaut A."/>
            <person name="Beisson J."/>
            <person name="Blanc I."/>
            <person name="Bouhouche K."/>
            <person name="Camara F."/>
            <person name="Duharcourt S."/>
            <person name="Guigo R."/>
            <person name="Gogendeau D."/>
            <person name="Katinka M."/>
            <person name="Keller A.-M."/>
            <person name="Kissmehl R."/>
            <person name="Klotz C."/>
            <person name="Koll F."/>
            <person name="Le Moue A."/>
            <person name="Lepere C."/>
            <person name="Malinsky S."/>
            <person name="Nowacki M."/>
            <person name="Nowak J.K."/>
            <person name="Plattner H."/>
            <person name="Poulain J."/>
            <person name="Ruiz F."/>
            <person name="Serrano V."/>
            <person name="Zagulski M."/>
            <person name="Dessen P."/>
            <person name="Betermier M."/>
            <person name="Weissenbach J."/>
            <person name="Scarpelli C."/>
            <person name="Schachter V."/>
            <person name="Sperling L."/>
            <person name="Meyer E."/>
            <person name="Cohen J."/>
            <person name="Wincker P."/>
        </authorList>
    </citation>
    <scope>NUCLEOTIDE SEQUENCE [LARGE SCALE GENOMIC DNA]</scope>
    <source>
        <strain evidence="3 4">Stock d4-2</strain>
    </source>
</reference>
<dbReference type="InterPro" id="IPR001623">
    <property type="entry name" value="DnaJ_domain"/>
</dbReference>
<evidence type="ECO:0000259" key="2">
    <source>
        <dbReference type="PROSITE" id="PS50076"/>
    </source>
</evidence>
<name>A0D7W3_PARTE</name>
<proteinExistence type="predicted"/>
<dbReference type="STRING" id="5888.A0D7W3"/>
<dbReference type="InterPro" id="IPR052276">
    <property type="entry name" value="Diphthamide-biosynth_chaperone"/>
</dbReference>
<dbReference type="CDD" id="cd06257">
    <property type="entry name" value="DnaJ"/>
    <property type="match status" value="1"/>
</dbReference>
<dbReference type="PROSITE" id="PS50076">
    <property type="entry name" value="DNAJ_2"/>
    <property type="match status" value="1"/>
</dbReference>
<dbReference type="InParanoid" id="A0D7W3"/>
<dbReference type="Gene3D" id="1.10.287.110">
    <property type="entry name" value="DnaJ domain"/>
    <property type="match status" value="1"/>
</dbReference>
<evidence type="ECO:0000313" key="4">
    <source>
        <dbReference type="Proteomes" id="UP000000600"/>
    </source>
</evidence>
<organism evidence="3 4">
    <name type="scientific">Paramecium tetraurelia</name>
    <dbReference type="NCBI Taxonomy" id="5888"/>
    <lineage>
        <taxon>Eukaryota</taxon>
        <taxon>Sar</taxon>
        <taxon>Alveolata</taxon>
        <taxon>Ciliophora</taxon>
        <taxon>Intramacronucleata</taxon>
        <taxon>Oligohymenophorea</taxon>
        <taxon>Peniculida</taxon>
        <taxon>Parameciidae</taxon>
        <taxon>Paramecium</taxon>
    </lineage>
</organism>
<dbReference type="PANTHER" id="PTHR44240:SF10">
    <property type="entry name" value="J DOMAIN-CONTAINING PROTEIN"/>
    <property type="match status" value="1"/>
</dbReference>
<dbReference type="OMA" id="THQLEED"/>